<evidence type="ECO:0000313" key="5">
    <source>
        <dbReference type="Proteomes" id="UP000484076"/>
    </source>
</evidence>
<dbReference type="Pfam" id="PF01627">
    <property type="entry name" value="Hpt"/>
    <property type="match status" value="1"/>
</dbReference>
<evidence type="ECO:0000256" key="2">
    <source>
        <dbReference type="PROSITE-ProRule" id="PRU00110"/>
    </source>
</evidence>
<feature type="domain" description="HPt" evidence="3">
    <location>
        <begin position="8"/>
        <end position="110"/>
    </location>
</feature>
<dbReference type="RefSeq" id="WP_152826829.1">
    <property type="nucleotide sequence ID" value="NZ_WHUT02000007.1"/>
</dbReference>
<evidence type="ECO:0000259" key="3">
    <source>
        <dbReference type="PROSITE" id="PS50894"/>
    </source>
</evidence>
<accession>A0A8X8GVY1</accession>
<sequence>MIDWVRVAELRSEIGAESFTEVAELFLQEADEAIARLAGTPAPESIEGSLHFLKGSALNLGFSDLAALCQDGERMAAAGAPQDVELARVRQSYAQSKEEFLRGMSRLSAA</sequence>
<proteinExistence type="predicted"/>
<comment type="caution">
    <text evidence="4">The sequence shown here is derived from an EMBL/GenBank/DDBJ whole genome shotgun (WGS) entry which is preliminary data.</text>
</comment>
<dbReference type="InterPro" id="IPR008207">
    <property type="entry name" value="Sig_transdc_His_kin_Hpt_dom"/>
</dbReference>
<dbReference type="PROSITE" id="PS50894">
    <property type="entry name" value="HPT"/>
    <property type="match status" value="1"/>
</dbReference>
<name>A0A8X8GVY1_9RHOB</name>
<dbReference type="InterPro" id="IPR036641">
    <property type="entry name" value="HPT_dom_sf"/>
</dbReference>
<dbReference type="GO" id="GO:0000160">
    <property type="term" value="P:phosphorelay signal transduction system"/>
    <property type="evidence" value="ECO:0007669"/>
    <property type="project" value="UniProtKB-KW"/>
</dbReference>
<dbReference type="SMART" id="SM00073">
    <property type="entry name" value="HPT"/>
    <property type="match status" value="1"/>
</dbReference>
<dbReference type="EMBL" id="WHUT02000007">
    <property type="protein sequence ID" value="NUB45369.1"/>
    <property type="molecule type" value="Genomic_DNA"/>
</dbReference>
<dbReference type="SUPFAM" id="SSF47226">
    <property type="entry name" value="Histidine-containing phosphotransfer domain, HPT domain"/>
    <property type="match status" value="1"/>
</dbReference>
<dbReference type="Proteomes" id="UP000484076">
    <property type="component" value="Unassembled WGS sequence"/>
</dbReference>
<gene>
    <name evidence="4" type="ORF">GEU84_013300</name>
</gene>
<protein>
    <submittedName>
        <fullName evidence="4">Hpt domain-containing protein</fullName>
    </submittedName>
</protein>
<dbReference type="GO" id="GO:0004672">
    <property type="term" value="F:protein kinase activity"/>
    <property type="evidence" value="ECO:0007669"/>
    <property type="project" value="UniProtKB-ARBA"/>
</dbReference>
<evidence type="ECO:0000313" key="4">
    <source>
        <dbReference type="EMBL" id="NUB45369.1"/>
    </source>
</evidence>
<reference evidence="4" key="1">
    <citation type="submission" date="2020-05" db="EMBL/GenBank/DDBJ databases">
        <title>Fertoebacter nigrum gen. nov., sp. nov., a new member of the family Rhodobacteraceae.</title>
        <authorList>
            <person name="Szuroczki S."/>
            <person name="Abbaszade G."/>
            <person name="Buni D."/>
            <person name="Schumann P."/>
            <person name="Toth E."/>
        </authorList>
    </citation>
    <scope>NUCLEOTIDE SEQUENCE</scope>
    <source>
        <strain evidence="4">RG-N-1a</strain>
    </source>
</reference>
<keyword evidence="2" id="KW-0597">Phosphoprotein</keyword>
<keyword evidence="5" id="KW-1185">Reference proteome</keyword>
<feature type="modified residue" description="Phosphohistidine" evidence="2">
    <location>
        <position position="51"/>
    </location>
</feature>
<evidence type="ECO:0000256" key="1">
    <source>
        <dbReference type="ARBA" id="ARBA00023012"/>
    </source>
</evidence>
<dbReference type="Gene3D" id="1.20.120.160">
    <property type="entry name" value="HPT domain"/>
    <property type="match status" value="1"/>
</dbReference>
<organism evidence="4 5">
    <name type="scientific">Fertoeibacter niger</name>
    <dbReference type="NCBI Taxonomy" id="2656921"/>
    <lineage>
        <taxon>Bacteria</taxon>
        <taxon>Pseudomonadati</taxon>
        <taxon>Pseudomonadota</taxon>
        <taxon>Alphaproteobacteria</taxon>
        <taxon>Rhodobacterales</taxon>
        <taxon>Paracoccaceae</taxon>
        <taxon>Fertoeibacter</taxon>
    </lineage>
</organism>
<dbReference type="AlphaFoldDB" id="A0A8X8GVY1"/>
<keyword evidence="1" id="KW-0902">Two-component regulatory system</keyword>